<keyword evidence="1" id="KW-1133">Transmembrane helix</keyword>
<keyword evidence="1" id="KW-0472">Membrane</keyword>
<feature type="transmembrane region" description="Helical" evidence="1">
    <location>
        <begin position="74"/>
        <end position="97"/>
    </location>
</feature>
<dbReference type="AlphaFoldDB" id="A0A1D1VNL1"/>
<dbReference type="Proteomes" id="UP000186922">
    <property type="component" value="Unassembled WGS sequence"/>
</dbReference>
<dbReference type="OrthoDB" id="5062115at2759"/>
<name>A0A1D1VNL1_RAMVA</name>
<dbReference type="PANTHER" id="PTHR11388">
    <property type="entry name" value="ORGANIC ANION TRANSPORTER"/>
    <property type="match status" value="1"/>
</dbReference>
<dbReference type="GO" id="GO:0016323">
    <property type="term" value="C:basolateral plasma membrane"/>
    <property type="evidence" value="ECO:0007669"/>
    <property type="project" value="TreeGrafter"/>
</dbReference>
<gene>
    <name evidence="2" type="primary">RvY_12058-1</name>
    <name evidence="2" type="synonym">RvY_12058.1</name>
    <name evidence="2" type="ORF">RvY_12058</name>
</gene>
<dbReference type="GO" id="GO:0015347">
    <property type="term" value="F:sodium-independent organic anion transmembrane transporter activity"/>
    <property type="evidence" value="ECO:0007669"/>
    <property type="project" value="TreeGrafter"/>
</dbReference>
<proteinExistence type="predicted"/>
<keyword evidence="3" id="KW-1185">Reference proteome</keyword>
<organism evidence="2 3">
    <name type="scientific">Ramazzottius varieornatus</name>
    <name type="common">Water bear</name>
    <name type="synonym">Tardigrade</name>
    <dbReference type="NCBI Taxonomy" id="947166"/>
    <lineage>
        <taxon>Eukaryota</taxon>
        <taxon>Metazoa</taxon>
        <taxon>Ecdysozoa</taxon>
        <taxon>Tardigrada</taxon>
        <taxon>Eutardigrada</taxon>
        <taxon>Parachela</taxon>
        <taxon>Hypsibioidea</taxon>
        <taxon>Ramazzottiidae</taxon>
        <taxon>Ramazzottius</taxon>
    </lineage>
</organism>
<evidence type="ECO:0000256" key="1">
    <source>
        <dbReference type="SAM" id="Phobius"/>
    </source>
</evidence>
<dbReference type="Pfam" id="PF03137">
    <property type="entry name" value="OATP"/>
    <property type="match status" value="1"/>
</dbReference>
<evidence type="ECO:0000313" key="3">
    <source>
        <dbReference type="Proteomes" id="UP000186922"/>
    </source>
</evidence>
<dbReference type="GO" id="GO:0043252">
    <property type="term" value="P:sodium-independent organic anion transport"/>
    <property type="evidence" value="ECO:0007669"/>
    <property type="project" value="TreeGrafter"/>
</dbReference>
<evidence type="ECO:0000313" key="2">
    <source>
        <dbReference type="EMBL" id="GAV01328.1"/>
    </source>
</evidence>
<reference evidence="2 3" key="1">
    <citation type="journal article" date="2016" name="Nat. Commun.">
        <title>Extremotolerant tardigrade genome and improved radiotolerance of human cultured cells by tardigrade-unique protein.</title>
        <authorList>
            <person name="Hashimoto T."/>
            <person name="Horikawa D.D."/>
            <person name="Saito Y."/>
            <person name="Kuwahara H."/>
            <person name="Kozuka-Hata H."/>
            <person name="Shin-I T."/>
            <person name="Minakuchi Y."/>
            <person name="Ohishi K."/>
            <person name="Motoyama A."/>
            <person name="Aizu T."/>
            <person name="Enomoto A."/>
            <person name="Kondo K."/>
            <person name="Tanaka S."/>
            <person name="Hara Y."/>
            <person name="Koshikawa S."/>
            <person name="Sagara H."/>
            <person name="Miura T."/>
            <person name="Yokobori S."/>
            <person name="Miyagawa K."/>
            <person name="Suzuki Y."/>
            <person name="Kubo T."/>
            <person name="Oyama M."/>
            <person name="Kohara Y."/>
            <person name="Fujiyama A."/>
            <person name="Arakawa K."/>
            <person name="Katayama T."/>
            <person name="Toyoda A."/>
            <person name="Kunieda T."/>
        </authorList>
    </citation>
    <scope>NUCLEOTIDE SEQUENCE [LARGE SCALE GENOMIC DNA]</scope>
    <source>
        <strain evidence="2 3">YOKOZUNA-1</strain>
    </source>
</reference>
<keyword evidence="1" id="KW-0812">Transmembrane</keyword>
<feature type="transmembrane region" description="Helical" evidence="1">
    <location>
        <begin position="21"/>
        <end position="44"/>
    </location>
</feature>
<dbReference type="EMBL" id="BDGG01000007">
    <property type="protein sequence ID" value="GAV01328.1"/>
    <property type="molecule type" value="Genomic_DNA"/>
</dbReference>
<comment type="caution">
    <text evidence="2">The sequence shown here is derived from an EMBL/GenBank/DDBJ whole genome shotgun (WGS) entry which is preliminary data.</text>
</comment>
<dbReference type="InterPro" id="IPR004156">
    <property type="entry name" value="OATP"/>
</dbReference>
<protein>
    <submittedName>
        <fullName evidence="2">Uncharacterized protein</fullName>
    </submittedName>
</protein>
<sequence>MPGQIMMQFRIVDVDLKNLCAAVTSIAVAAFGWLPGPIFMGSIVDSTCRLWRQLACGEHGACLLYDTDQFRWKFFVTAASLKVLMGLLDSVVVWRVWRLSFDRGHPSTKEPLQLELSTRQSSTAELVETNK</sequence>
<dbReference type="PANTHER" id="PTHR11388:SF142">
    <property type="entry name" value="SOLUTE CARRIER ORGANIC ANION TRANSPORTER FAMILY MEMBER 5A1"/>
    <property type="match status" value="1"/>
</dbReference>
<accession>A0A1D1VNL1</accession>